<dbReference type="PIRSF" id="PIRSF000110">
    <property type="entry name" value="G6PD"/>
    <property type="match status" value="1"/>
</dbReference>
<dbReference type="RefSeq" id="XP_001729645.1">
    <property type="nucleotide sequence ID" value="XM_001729593.1"/>
</dbReference>
<dbReference type="InterPro" id="IPR022675">
    <property type="entry name" value="G6P_DH_C"/>
</dbReference>
<dbReference type="SUPFAM" id="SSF51735">
    <property type="entry name" value="NAD(P)-binding Rossmann-fold domains"/>
    <property type="match status" value="1"/>
</dbReference>
<evidence type="ECO:0000256" key="1">
    <source>
        <dbReference type="ARBA" id="ARBA00004937"/>
    </source>
</evidence>
<name>A8Q828_MALGO</name>
<proteinExistence type="inferred from homology"/>
<evidence type="ECO:0000313" key="12">
    <source>
        <dbReference type="EMBL" id="EDP42431.1"/>
    </source>
</evidence>
<dbReference type="InterPro" id="IPR022674">
    <property type="entry name" value="G6P_DH_NAD-bd"/>
</dbReference>
<protein>
    <recommendedName>
        <fullName evidence="4 9">Glucose-6-phosphate 1-dehydrogenase</fullName>
        <ecNumber evidence="3 9">1.1.1.49</ecNumber>
    </recommendedName>
</protein>
<dbReference type="PANTHER" id="PTHR23429">
    <property type="entry name" value="GLUCOSE-6-PHOSPHATE 1-DEHYDROGENASE G6PD"/>
    <property type="match status" value="1"/>
</dbReference>
<dbReference type="Pfam" id="PF02781">
    <property type="entry name" value="G6PD_C"/>
    <property type="match status" value="1"/>
</dbReference>
<comment type="pathway">
    <text evidence="1 9">Carbohydrate degradation; pentose phosphate pathway; D-ribulose 5-phosphate from D-glucose 6-phosphate (oxidative stage): step 1/3.</text>
</comment>
<keyword evidence="7 9" id="KW-0560">Oxidoreductase</keyword>
<dbReference type="GO" id="GO:0050661">
    <property type="term" value="F:NADP binding"/>
    <property type="evidence" value="ECO:0007669"/>
    <property type="project" value="InterPro"/>
</dbReference>
<comment type="catalytic activity">
    <reaction evidence="9">
        <text>D-glucose 6-phosphate + NADP(+) = 6-phospho-D-glucono-1,5-lactone + NADPH + H(+)</text>
        <dbReference type="Rhea" id="RHEA:15841"/>
        <dbReference type="ChEBI" id="CHEBI:15378"/>
        <dbReference type="ChEBI" id="CHEBI:57783"/>
        <dbReference type="ChEBI" id="CHEBI:57955"/>
        <dbReference type="ChEBI" id="CHEBI:58349"/>
        <dbReference type="ChEBI" id="CHEBI:61548"/>
        <dbReference type="EC" id="1.1.1.49"/>
    </reaction>
</comment>
<dbReference type="InterPro" id="IPR001282">
    <property type="entry name" value="G6P_DH"/>
</dbReference>
<evidence type="ECO:0000256" key="4">
    <source>
        <dbReference type="ARBA" id="ARBA00020444"/>
    </source>
</evidence>
<evidence type="ECO:0000256" key="5">
    <source>
        <dbReference type="ARBA" id="ARBA00022526"/>
    </source>
</evidence>
<feature type="domain" description="Glucose-6-phosphate dehydrogenase NAD-binding" evidence="10">
    <location>
        <begin position="2"/>
        <end position="136"/>
    </location>
</feature>
<dbReference type="PANTHER" id="PTHR23429:SF0">
    <property type="entry name" value="GLUCOSE-6-PHOSPHATE 1-DEHYDROGENASE"/>
    <property type="match status" value="1"/>
</dbReference>
<evidence type="ECO:0000256" key="3">
    <source>
        <dbReference type="ARBA" id="ARBA00013019"/>
    </source>
</evidence>
<accession>A8Q828</accession>
<evidence type="ECO:0000256" key="9">
    <source>
        <dbReference type="RuleBase" id="RU362120"/>
    </source>
</evidence>
<evidence type="ECO:0000256" key="7">
    <source>
        <dbReference type="ARBA" id="ARBA00023002"/>
    </source>
</evidence>
<comment type="function">
    <text evidence="9">Catalyzes the rate-limiting step of the oxidative pentose-phosphate pathway, which represents a route for the dissimilation of carbohydrates besides glycolysis.</text>
</comment>
<dbReference type="AlphaFoldDB" id="A8Q828"/>
<dbReference type="Gene3D" id="3.30.360.10">
    <property type="entry name" value="Dihydrodipicolinate Reductase, domain 2"/>
    <property type="match status" value="1"/>
</dbReference>
<evidence type="ECO:0000256" key="8">
    <source>
        <dbReference type="ARBA" id="ARBA00023277"/>
    </source>
</evidence>
<keyword evidence="13" id="KW-1185">Reference proteome</keyword>
<dbReference type="GeneID" id="5853951"/>
<dbReference type="InParanoid" id="A8Q828"/>
<dbReference type="Gene3D" id="3.40.50.720">
    <property type="entry name" value="NAD(P)-binding Rossmann-like Domain"/>
    <property type="match status" value="1"/>
</dbReference>
<dbReference type="InterPro" id="IPR019796">
    <property type="entry name" value="G6P_DH_AS"/>
</dbReference>
<dbReference type="GO" id="GO:0005829">
    <property type="term" value="C:cytosol"/>
    <property type="evidence" value="ECO:0007669"/>
    <property type="project" value="TreeGrafter"/>
</dbReference>
<evidence type="ECO:0000313" key="13">
    <source>
        <dbReference type="Proteomes" id="UP000008837"/>
    </source>
</evidence>
<dbReference type="GO" id="GO:0006006">
    <property type="term" value="P:glucose metabolic process"/>
    <property type="evidence" value="ECO:0007669"/>
    <property type="project" value="UniProtKB-KW"/>
</dbReference>
<comment type="similarity">
    <text evidence="2 9">Belongs to the glucose-6-phosphate dehydrogenase family.</text>
</comment>
<dbReference type="EC" id="1.1.1.49" evidence="3 9"/>
<dbReference type="STRING" id="425265.A8Q828"/>
<organism evidence="12 13">
    <name type="scientific">Malassezia globosa (strain ATCC MYA-4612 / CBS 7966)</name>
    <name type="common">Dandruff-associated fungus</name>
    <dbReference type="NCBI Taxonomy" id="425265"/>
    <lineage>
        <taxon>Eukaryota</taxon>
        <taxon>Fungi</taxon>
        <taxon>Dikarya</taxon>
        <taxon>Basidiomycota</taxon>
        <taxon>Ustilaginomycotina</taxon>
        <taxon>Malasseziomycetes</taxon>
        <taxon>Malasseziales</taxon>
        <taxon>Malasseziaceae</taxon>
        <taxon>Malassezia</taxon>
    </lineage>
</organism>
<dbReference type="EMBL" id="AAYY01000011">
    <property type="protein sequence ID" value="EDP42431.1"/>
    <property type="molecule type" value="Genomic_DNA"/>
</dbReference>
<gene>
    <name evidence="12" type="ORF">MGL_3189</name>
</gene>
<sequence length="440" mass="50796">MTQDEFNNRISSFFKCSEKQKKEFLGRCHYIAGQYDDDQSFRELNAKIVSLEDARHSEHRHRVFYLALPPNVLLPVSGQLRKHCYSENNVNRIVIEKPFGRDLESCKDMLEKMRSTWSEAETFRIDHYLGKEMIKNILPFRFGNAFVEHMLNRWMVDNVQITFKEPFGTEGRGGYFDEFGIIRDIQQNHLCQVFSLLTMDEPENFTPEAIRDAKVKLLRSVRPISKDHVLLGQYAAANGKPGYKDDETVPKDSNTPTFAAIVLHIDNERWRDVPFIMKAGKALDEGKAEIRVQFRDIEHKLDKIERNELVLRIQPGEALYLIINAKLPGMASTTVPVELDLTYRDRFQNAYIPEAYEALILDCLRDEHANFVRDDELVASWSLFTPILSAIEKGEVPCVPYDYGSRGPEQLNDFIGKFGYKHLDNYTWPGTNAKEAASKA</sequence>
<dbReference type="OMA" id="ERAGYYE"/>
<evidence type="ECO:0000256" key="2">
    <source>
        <dbReference type="ARBA" id="ARBA00009975"/>
    </source>
</evidence>
<dbReference type="PROSITE" id="PS00069">
    <property type="entry name" value="G6P_DEHYDROGENASE"/>
    <property type="match status" value="1"/>
</dbReference>
<evidence type="ECO:0000256" key="6">
    <source>
        <dbReference type="ARBA" id="ARBA00022857"/>
    </source>
</evidence>
<dbReference type="GO" id="GO:0004345">
    <property type="term" value="F:glucose-6-phosphate dehydrogenase activity"/>
    <property type="evidence" value="ECO:0007669"/>
    <property type="project" value="UniProtKB-EC"/>
</dbReference>
<dbReference type="KEGG" id="mgl:MGL_3189"/>
<reference evidence="12 13" key="1">
    <citation type="journal article" date="2007" name="Proc. Natl. Acad. Sci. U.S.A.">
        <title>Dandruff-associated Malassezia genomes reveal convergent and divergent virulence traits shared with plant and human fungal pathogens.</title>
        <authorList>
            <person name="Xu J."/>
            <person name="Saunders C.W."/>
            <person name="Hu P."/>
            <person name="Grant R.A."/>
            <person name="Boekhout T."/>
            <person name="Kuramae E.E."/>
            <person name="Kronstad J.W."/>
            <person name="Deangelis Y.M."/>
            <person name="Reeder N.L."/>
            <person name="Johnstone K.R."/>
            <person name="Leland M."/>
            <person name="Fieno A.M."/>
            <person name="Begley W.M."/>
            <person name="Sun Y."/>
            <person name="Lacey M.P."/>
            <person name="Chaudhary T."/>
            <person name="Keough T."/>
            <person name="Chu L."/>
            <person name="Sears R."/>
            <person name="Yuan B."/>
            <person name="Dawson T.L.Jr."/>
        </authorList>
    </citation>
    <scope>NUCLEOTIDE SEQUENCE [LARGE SCALE GENOMIC DNA]</scope>
    <source>
        <strain evidence="13">ATCC MYA-4612 / CBS 7966</strain>
    </source>
</reference>
<dbReference type="FunCoup" id="A8Q828">
    <property type="interactions" value="270"/>
</dbReference>
<feature type="domain" description="Glucose-6-phosphate dehydrogenase C-terminal" evidence="11">
    <location>
        <begin position="139"/>
        <end position="421"/>
    </location>
</feature>
<dbReference type="InterPro" id="IPR036291">
    <property type="entry name" value="NAD(P)-bd_dom_sf"/>
</dbReference>
<evidence type="ECO:0000259" key="11">
    <source>
        <dbReference type="Pfam" id="PF02781"/>
    </source>
</evidence>
<dbReference type="NCBIfam" id="TIGR00871">
    <property type="entry name" value="zwf"/>
    <property type="match status" value="1"/>
</dbReference>
<keyword evidence="8 9" id="KW-0119">Carbohydrate metabolism</keyword>
<keyword evidence="5 9" id="KW-0313">Glucose metabolism</keyword>
<dbReference type="UniPathway" id="UPA00115">
    <property type="reaction ID" value="UER00408"/>
</dbReference>
<dbReference type="Pfam" id="PF00479">
    <property type="entry name" value="G6PD_N"/>
    <property type="match status" value="1"/>
</dbReference>
<dbReference type="VEuPathDB" id="FungiDB:MGL_3189"/>
<dbReference type="GO" id="GO:0009051">
    <property type="term" value="P:pentose-phosphate shunt, oxidative branch"/>
    <property type="evidence" value="ECO:0007669"/>
    <property type="project" value="TreeGrafter"/>
</dbReference>
<dbReference type="PRINTS" id="PR00079">
    <property type="entry name" value="G6PDHDRGNASE"/>
</dbReference>
<dbReference type="SUPFAM" id="SSF55347">
    <property type="entry name" value="Glyceraldehyde-3-phosphate dehydrogenase-like, C-terminal domain"/>
    <property type="match status" value="1"/>
</dbReference>
<dbReference type="OrthoDB" id="60984at2759"/>
<dbReference type="HAMAP" id="MF_00966">
    <property type="entry name" value="G6PD"/>
    <property type="match status" value="1"/>
</dbReference>
<comment type="caution">
    <text evidence="12">The sequence shown here is derived from an EMBL/GenBank/DDBJ whole genome shotgun (WGS) entry which is preliminary data.</text>
</comment>
<evidence type="ECO:0000259" key="10">
    <source>
        <dbReference type="Pfam" id="PF00479"/>
    </source>
</evidence>
<keyword evidence="6 9" id="KW-0521">NADP</keyword>
<dbReference type="Proteomes" id="UP000008837">
    <property type="component" value="Unassembled WGS sequence"/>
</dbReference>